<organism evidence="1 2">
    <name type="scientific">Portunus trituberculatus</name>
    <name type="common">Swimming crab</name>
    <name type="synonym">Neptunus trituberculatus</name>
    <dbReference type="NCBI Taxonomy" id="210409"/>
    <lineage>
        <taxon>Eukaryota</taxon>
        <taxon>Metazoa</taxon>
        <taxon>Ecdysozoa</taxon>
        <taxon>Arthropoda</taxon>
        <taxon>Crustacea</taxon>
        <taxon>Multicrustacea</taxon>
        <taxon>Malacostraca</taxon>
        <taxon>Eumalacostraca</taxon>
        <taxon>Eucarida</taxon>
        <taxon>Decapoda</taxon>
        <taxon>Pleocyemata</taxon>
        <taxon>Brachyura</taxon>
        <taxon>Eubrachyura</taxon>
        <taxon>Portunoidea</taxon>
        <taxon>Portunidae</taxon>
        <taxon>Portuninae</taxon>
        <taxon>Portunus</taxon>
    </lineage>
</organism>
<protein>
    <submittedName>
        <fullName evidence="1">Uncharacterized protein</fullName>
    </submittedName>
</protein>
<dbReference type="EMBL" id="VSRR010000066">
    <property type="protein sequence ID" value="MPC09362.1"/>
    <property type="molecule type" value="Genomic_DNA"/>
</dbReference>
<dbReference type="AlphaFoldDB" id="A0A5B7CI58"/>
<name>A0A5B7CI58_PORTR</name>
<keyword evidence="2" id="KW-1185">Reference proteome</keyword>
<sequence length="69" mass="7748">MAPSKYETILVRSWHLTVNTTHCTLRISNNLGERLSVEGNNFGEFSTIQHQFSSLFTSLLSPFFGALVT</sequence>
<comment type="caution">
    <text evidence="1">The sequence shown here is derived from an EMBL/GenBank/DDBJ whole genome shotgun (WGS) entry which is preliminary data.</text>
</comment>
<proteinExistence type="predicted"/>
<dbReference type="Proteomes" id="UP000324222">
    <property type="component" value="Unassembled WGS sequence"/>
</dbReference>
<evidence type="ECO:0000313" key="2">
    <source>
        <dbReference type="Proteomes" id="UP000324222"/>
    </source>
</evidence>
<gene>
    <name evidence="1" type="ORF">E2C01_001971</name>
</gene>
<reference evidence="1 2" key="1">
    <citation type="submission" date="2019-05" db="EMBL/GenBank/DDBJ databases">
        <title>Another draft genome of Portunus trituberculatus and its Hox gene families provides insights of decapod evolution.</title>
        <authorList>
            <person name="Jeong J.-H."/>
            <person name="Song I."/>
            <person name="Kim S."/>
            <person name="Choi T."/>
            <person name="Kim D."/>
            <person name="Ryu S."/>
            <person name="Kim W."/>
        </authorList>
    </citation>
    <scope>NUCLEOTIDE SEQUENCE [LARGE SCALE GENOMIC DNA]</scope>
    <source>
        <tissue evidence="1">Muscle</tissue>
    </source>
</reference>
<accession>A0A5B7CI58</accession>
<evidence type="ECO:0000313" key="1">
    <source>
        <dbReference type="EMBL" id="MPC09362.1"/>
    </source>
</evidence>